<comment type="caution">
    <text evidence="2">The sequence shown here is derived from an EMBL/GenBank/DDBJ whole genome shotgun (WGS) entry which is preliminary data.</text>
</comment>
<accession>A0A4Y2AID9</accession>
<sequence length="417" mass="46958">MATANTDAMERFAFDVFVYTMSRFNTITNIPPPKCSENTYGLPDFLLVLSRRCIALQLMKRDTWKPKFEAKFKSNELKKFKQISELLEELLKEMDRKPIRSIERTVTSLALINDLIQFLYSKNRRLFVNNLASLWRNYFACFEEEFEKEGGFLRLYLFRIEAFQGFDGIIDYFIPKYCLPYGRGEVSALFSTIYLYPSFMDSLKAVDNVRITALASSLREKLSIASRFPKRSGDKETKTSGSLENTGLGIPPHEELLQAPHSLSADKGTSAEKFIEETSATAHADVKLQRKQSGQTSREQVNGRRKSSTQITSPEGRSKDRGGLTRSPLSPEGPLKYLSALTGLSLSPRGRSEDQGALTGSSLGPQGQSKGHGALAVSPSPQEQKHRRGSPRTPEGISRLEQKRQKHRQLKKAEPTN</sequence>
<name>A0A4Y2AID9_ARAVE</name>
<evidence type="ECO:0000256" key="1">
    <source>
        <dbReference type="SAM" id="MobiDB-lite"/>
    </source>
</evidence>
<feature type="compositionally biased region" description="Polar residues" evidence="1">
    <location>
        <begin position="358"/>
        <end position="369"/>
    </location>
</feature>
<dbReference type="AlphaFoldDB" id="A0A4Y2AID9"/>
<evidence type="ECO:0000313" key="2">
    <source>
        <dbReference type="EMBL" id="GBL79622.1"/>
    </source>
</evidence>
<reference evidence="2 3" key="1">
    <citation type="journal article" date="2019" name="Sci. Rep.">
        <title>Orb-weaving spider Araneus ventricosus genome elucidates the spidroin gene catalogue.</title>
        <authorList>
            <person name="Kono N."/>
            <person name="Nakamura H."/>
            <person name="Ohtoshi R."/>
            <person name="Moran D.A.P."/>
            <person name="Shinohara A."/>
            <person name="Yoshida Y."/>
            <person name="Fujiwara M."/>
            <person name="Mori M."/>
            <person name="Tomita M."/>
            <person name="Arakawa K."/>
        </authorList>
    </citation>
    <scope>NUCLEOTIDE SEQUENCE [LARGE SCALE GENOMIC DNA]</scope>
</reference>
<keyword evidence="3" id="KW-1185">Reference proteome</keyword>
<protein>
    <submittedName>
        <fullName evidence="2">Uncharacterized protein</fullName>
    </submittedName>
</protein>
<feature type="compositionally biased region" description="Polar residues" evidence="1">
    <location>
        <begin position="291"/>
        <end position="300"/>
    </location>
</feature>
<feature type="region of interest" description="Disordered" evidence="1">
    <location>
        <begin position="229"/>
        <end position="253"/>
    </location>
</feature>
<feature type="region of interest" description="Disordered" evidence="1">
    <location>
        <begin position="279"/>
        <end position="417"/>
    </location>
</feature>
<gene>
    <name evidence="2" type="ORF">AVEN_18177_1</name>
</gene>
<dbReference type="Proteomes" id="UP000499080">
    <property type="component" value="Unassembled WGS sequence"/>
</dbReference>
<proteinExistence type="predicted"/>
<evidence type="ECO:0000313" key="3">
    <source>
        <dbReference type="Proteomes" id="UP000499080"/>
    </source>
</evidence>
<dbReference type="EMBL" id="BGPR01000019">
    <property type="protein sequence ID" value="GBL79622.1"/>
    <property type="molecule type" value="Genomic_DNA"/>
</dbReference>
<organism evidence="2 3">
    <name type="scientific">Araneus ventricosus</name>
    <name type="common">Orbweaver spider</name>
    <name type="synonym">Epeira ventricosa</name>
    <dbReference type="NCBI Taxonomy" id="182803"/>
    <lineage>
        <taxon>Eukaryota</taxon>
        <taxon>Metazoa</taxon>
        <taxon>Ecdysozoa</taxon>
        <taxon>Arthropoda</taxon>
        <taxon>Chelicerata</taxon>
        <taxon>Arachnida</taxon>
        <taxon>Araneae</taxon>
        <taxon>Araneomorphae</taxon>
        <taxon>Entelegynae</taxon>
        <taxon>Araneoidea</taxon>
        <taxon>Araneidae</taxon>
        <taxon>Araneus</taxon>
    </lineage>
</organism>